<protein>
    <submittedName>
        <fullName evidence="2">Uncharacterized protein</fullName>
    </submittedName>
</protein>
<organism evidence="2 3">
    <name type="scientific">Athelia psychrophila</name>
    <dbReference type="NCBI Taxonomy" id="1759441"/>
    <lineage>
        <taxon>Eukaryota</taxon>
        <taxon>Fungi</taxon>
        <taxon>Dikarya</taxon>
        <taxon>Basidiomycota</taxon>
        <taxon>Agaricomycotina</taxon>
        <taxon>Agaricomycetes</taxon>
        <taxon>Agaricomycetidae</taxon>
        <taxon>Atheliales</taxon>
        <taxon>Atheliaceae</taxon>
        <taxon>Athelia</taxon>
    </lineage>
</organism>
<evidence type="ECO:0000313" key="2">
    <source>
        <dbReference type="EMBL" id="KZP19204.1"/>
    </source>
</evidence>
<keyword evidence="3" id="KW-1185">Reference proteome</keyword>
<dbReference type="AlphaFoldDB" id="A0A166HT59"/>
<dbReference type="STRING" id="436010.A0A166HT59"/>
<dbReference type="Proteomes" id="UP000076532">
    <property type="component" value="Unassembled WGS sequence"/>
</dbReference>
<evidence type="ECO:0000256" key="1">
    <source>
        <dbReference type="SAM" id="MobiDB-lite"/>
    </source>
</evidence>
<evidence type="ECO:0000313" key="3">
    <source>
        <dbReference type="Proteomes" id="UP000076532"/>
    </source>
</evidence>
<feature type="region of interest" description="Disordered" evidence="1">
    <location>
        <begin position="1"/>
        <end position="26"/>
    </location>
</feature>
<dbReference type="EMBL" id="KV417566">
    <property type="protein sequence ID" value="KZP19204.1"/>
    <property type="molecule type" value="Genomic_DNA"/>
</dbReference>
<reference evidence="2 3" key="1">
    <citation type="journal article" date="2016" name="Mol. Biol. Evol.">
        <title>Comparative Genomics of Early-Diverging Mushroom-Forming Fungi Provides Insights into the Origins of Lignocellulose Decay Capabilities.</title>
        <authorList>
            <person name="Nagy L.G."/>
            <person name="Riley R."/>
            <person name="Tritt A."/>
            <person name="Adam C."/>
            <person name="Daum C."/>
            <person name="Floudas D."/>
            <person name="Sun H."/>
            <person name="Yadav J.S."/>
            <person name="Pangilinan J."/>
            <person name="Larsson K.H."/>
            <person name="Matsuura K."/>
            <person name="Barry K."/>
            <person name="Labutti K."/>
            <person name="Kuo R."/>
            <person name="Ohm R.A."/>
            <person name="Bhattacharya S.S."/>
            <person name="Shirouzu T."/>
            <person name="Yoshinaga Y."/>
            <person name="Martin F.M."/>
            <person name="Grigoriev I.V."/>
            <person name="Hibbett D.S."/>
        </authorList>
    </citation>
    <scope>NUCLEOTIDE SEQUENCE [LARGE SCALE GENOMIC DNA]</scope>
    <source>
        <strain evidence="2 3">CBS 109695</strain>
    </source>
</reference>
<accession>A0A166HT59</accession>
<name>A0A166HT59_9AGAM</name>
<gene>
    <name evidence="2" type="ORF">FIBSPDRAFT_892986</name>
</gene>
<sequence>MTRSTARPAAGQIRRRGASVRGRLGDLGDHPSLTSFDTRAFNGKAIREGDYLYSATLPLFSVPLDPSSNGFGRHRGDLCRQGRRAARADRFAGVKIADMLHIDLMRHAETPVPTLKVFKHCWRKAVWHRPSVIAFDNVDKLLGMELEHIKTRDGSGAQAGHGAGSSATGLALADHADGDSSAPELHDIVACAARQLTTRSTTVDPSVGQTTLDIRGRRTCKISRVNRAKSSLIIRDKL</sequence>
<proteinExistence type="predicted"/>